<dbReference type="OrthoDB" id="9808167at2"/>
<evidence type="ECO:0000256" key="4">
    <source>
        <dbReference type="ARBA" id="ARBA00006753"/>
    </source>
</evidence>
<feature type="domain" description="ACT" evidence="20">
    <location>
        <begin position="351"/>
        <end position="424"/>
    </location>
</feature>
<reference evidence="21 22" key="1">
    <citation type="submission" date="2016-10" db="EMBL/GenBank/DDBJ databases">
        <authorList>
            <person name="de Groot N.N."/>
        </authorList>
    </citation>
    <scope>NUCLEOTIDE SEQUENCE [LARGE SCALE GENOMIC DNA]</scope>
    <source>
        <strain evidence="21 22">DSM 12992</strain>
    </source>
</reference>
<keyword evidence="10 17" id="KW-0521">NADP</keyword>
<accession>A0A1I1PRH5</accession>
<evidence type="ECO:0000313" key="22">
    <source>
        <dbReference type="Proteomes" id="UP000199263"/>
    </source>
</evidence>
<gene>
    <name evidence="21" type="ORF">SAMN05421842_12070</name>
</gene>
<evidence type="ECO:0000256" key="12">
    <source>
        <dbReference type="ARBA" id="ARBA00023027"/>
    </source>
</evidence>
<dbReference type="GO" id="GO:0050661">
    <property type="term" value="F:NADP binding"/>
    <property type="evidence" value="ECO:0007669"/>
    <property type="project" value="InterPro"/>
</dbReference>
<comment type="catalytic activity">
    <reaction evidence="15">
        <text>L-homoserine + NADP(+) = L-aspartate 4-semialdehyde + NADPH + H(+)</text>
        <dbReference type="Rhea" id="RHEA:15761"/>
        <dbReference type="ChEBI" id="CHEBI:15378"/>
        <dbReference type="ChEBI" id="CHEBI:57476"/>
        <dbReference type="ChEBI" id="CHEBI:57783"/>
        <dbReference type="ChEBI" id="CHEBI:58349"/>
        <dbReference type="ChEBI" id="CHEBI:537519"/>
        <dbReference type="EC" id="1.1.1.3"/>
    </reaction>
    <physiologicalReaction direction="right-to-left" evidence="15">
        <dbReference type="Rhea" id="RHEA:15763"/>
    </physiologicalReaction>
</comment>
<dbReference type="SUPFAM" id="SSF55347">
    <property type="entry name" value="Glyceraldehyde-3-phosphate dehydrogenase-like, C-terminal domain"/>
    <property type="match status" value="1"/>
</dbReference>
<dbReference type="InterPro" id="IPR045865">
    <property type="entry name" value="ACT-like_dom_sf"/>
</dbReference>
<evidence type="ECO:0000259" key="20">
    <source>
        <dbReference type="PROSITE" id="PS51671"/>
    </source>
</evidence>
<evidence type="ECO:0000256" key="2">
    <source>
        <dbReference type="ARBA" id="ARBA00005056"/>
    </source>
</evidence>
<dbReference type="InterPro" id="IPR016204">
    <property type="entry name" value="HDH"/>
</dbReference>
<dbReference type="UniPathway" id="UPA00051">
    <property type="reaction ID" value="UER00465"/>
</dbReference>
<evidence type="ECO:0000256" key="11">
    <source>
        <dbReference type="ARBA" id="ARBA00023002"/>
    </source>
</evidence>
<proteinExistence type="inferred from homology"/>
<dbReference type="InterPro" id="IPR036291">
    <property type="entry name" value="NAD(P)-bd_dom_sf"/>
</dbReference>
<dbReference type="InterPro" id="IPR002912">
    <property type="entry name" value="ACT_dom"/>
</dbReference>
<dbReference type="SUPFAM" id="SSF55021">
    <property type="entry name" value="ACT-like"/>
    <property type="match status" value="1"/>
</dbReference>
<dbReference type="InterPro" id="IPR005106">
    <property type="entry name" value="Asp/hSer_DH_NAD-bd"/>
</dbReference>
<keyword evidence="8 18" id="KW-0791">Threonine biosynthesis</keyword>
<evidence type="ECO:0000313" key="21">
    <source>
        <dbReference type="EMBL" id="SFD12345.1"/>
    </source>
</evidence>
<dbReference type="Gene3D" id="3.30.70.260">
    <property type="match status" value="1"/>
</dbReference>
<dbReference type="PIRSF" id="PIRSF000098">
    <property type="entry name" value="Homoser_dehydrog"/>
    <property type="match status" value="1"/>
</dbReference>
<comment type="cofactor">
    <cofactor evidence="1">
        <name>a metal cation</name>
        <dbReference type="ChEBI" id="CHEBI:25213"/>
    </cofactor>
</comment>
<dbReference type="CDD" id="cd04881">
    <property type="entry name" value="ACT_HSDH-Hom"/>
    <property type="match status" value="1"/>
</dbReference>
<dbReference type="PANTHER" id="PTHR43331">
    <property type="entry name" value="HOMOSERINE DEHYDROGENASE"/>
    <property type="match status" value="1"/>
</dbReference>
<keyword evidence="12" id="KW-0520">NAD</keyword>
<dbReference type="GO" id="GO:0004412">
    <property type="term" value="F:homoserine dehydrogenase activity"/>
    <property type="evidence" value="ECO:0007669"/>
    <property type="project" value="UniProtKB-EC"/>
</dbReference>
<evidence type="ECO:0000256" key="13">
    <source>
        <dbReference type="ARBA" id="ARBA00023053"/>
    </source>
</evidence>
<dbReference type="Pfam" id="PF03447">
    <property type="entry name" value="NAD_binding_3"/>
    <property type="match status" value="1"/>
</dbReference>
<comment type="similarity">
    <text evidence="4 19">Belongs to the homoserine dehydrogenase family.</text>
</comment>
<dbReference type="PROSITE" id="PS51671">
    <property type="entry name" value="ACT"/>
    <property type="match status" value="1"/>
</dbReference>
<dbReference type="InterPro" id="IPR019811">
    <property type="entry name" value="HDH_CS"/>
</dbReference>
<keyword evidence="13" id="KW-0915">Sodium</keyword>
<dbReference type="AlphaFoldDB" id="A0A1I1PRH5"/>
<dbReference type="FunFam" id="3.30.360.10:FF:000005">
    <property type="entry name" value="Homoserine dehydrogenase"/>
    <property type="match status" value="1"/>
</dbReference>
<dbReference type="InterPro" id="IPR001342">
    <property type="entry name" value="HDH_cat"/>
</dbReference>
<dbReference type="Pfam" id="PF01842">
    <property type="entry name" value="ACT"/>
    <property type="match status" value="1"/>
</dbReference>
<evidence type="ECO:0000256" key="10">
    <source>
        <dbReference type="ARBA" id="ARBA00022857"/>
    </source>
</evidence>
<evidence type="ECO:0000256" key="14">
    <source>
        <dbReference type="ARBA" id="ARBA00023167"/>
    </source>
</evidence>
<dbReference type="Proteomes" id="UP000199263">
    <property type="component" value="Unassembled WGS sequence"/>
</dbReference>
<evidence type="ECO:0000256" key="19">
    <source>
        <dbReference type="RuleBase" id="RU004171"/>
    </source>
</evidence>
<evidence type="ECO:0000256" key="18">
    <source>
        <dbReference type="RuleBase" id="RU000579"/>
    </source>
</evidence>
<keyword evidence="22" id="KW-1185">Reference proteome</keyword>
<comment type="pathway">
    <text evidence="2 18">Amino-acid biosynthesis; L-threonine biosynthesis; L-threonine from L-aspartate: step 3/5.</text>
</comment>
<name>A0A1I1PRH5_9CLOT</name>
<sequence>MKKVRIALLGLGNVGRGVCMILNSNKEEIMKRSGYEVEIAKILVRDKNKPRGVKVPDEIVTTNFNEIIEDDSIKIVIEVMGGIDPAREYMLKCMDAGKHIVTANKMLLATDGDALFEKADSKGLMFKYEASVAGGIPIINGIDESLTANKIKELYGIINGTTNYILTKMESEGLGFDEALKEAQDMGYAEADPTSDIEGYDAQYKLAILSSLAFGTKIVVDNVYREGITKIKPIDMEYAKEFKMVIKLLAIVKEKDDKLELRVHPTMIPKKHPLANVYDSFNAVFVKGNAVGDLMFYGRGAGDLPTGSAVVSDVISILRSNVDLENCNPVVKNNLWDRKIGSIRDVESKFYIRATVLDEPGVLGEITAILGKHNVSLRSVIQKGEENEKGQVTIVLVTHTVTQAQIFDAFHKISELKSVNNIDNIIRIEDFKN</sequence>
<dbReference type="STRING" id="119641.SAMN05421842_12070"/>
<dbReference type="UniPathway" id="UPA00050">
    <property type="reaction ID" value="UER00063"/>
</dbReference>
<comment type="pathway">
    <text evidence="3 18">Amino-acid biosynthesis; L-methionine biosynthesis via de novo pathway; L-homoserine from L-aspartate: step 3/3.</text>
</comment>
<dbReference type="FunFam" id="3.40.50.720:FF:000062">
    <property type="entry name" value="Homoserine dehydrogenase"/>
    <property type="match status" value="1"/>
</dbReference>
<evidence type="ECO:0000256" key="6">
    <source>
        <dbReference type="ARBA" id="ARBA00013376"/>
    </source>
</evidence>
<evidence type="ECO:0000256" key="3">
    <source>
        <dbReference type="ARBA" id="ARBA00005062"/>
    </source>
</evidence>
<feature type="binding site" evidence="17">
    <location>
        <position position="190"/>
    </location>
    <ligand>
        <name>L-homoserine</name>
        <dbReference type="ChEBI" id="CHEBI:57476"/>
    </ligand>
</feature>
<dbReference type="GO" id="GO:0009088">
    <property type="term" value="P:threonine biosynthetic process"/>
    <property type="evidence" value="ECO:0007669"/>
    <property type="project" value="UniProtKB-UniPathway"/>
</dbReference>
<dbReference type="PANTHER" id="PTHR43331:SF1">
    <property type="entry name" value="HOMOSERINE DEHYDROGENASE"/>
    <property type="match status" value="1"/>
</dbReference>
<organism evidence="21 22">
    <name type="scientific">Clostridium uliginosum</name>
    <dbReference type="NCBI Taxonomy" id="119641"/>
    <lineage>
        <taxon>Bacteria</taxon>
        <taxon>Bacillati</taxon>
        <taxon>Bacillota</taxon>
        <taxon>Clostridia</taxon>
        <taxon>Eubacteriales</taxon>
        <taxon>Clostridiaceae</taxon>
        <taxon>Clostridium</taxon>
    </lineage>
</organism>
<feature type="active site" description="Proton donor" evidence="16">
    <location>
        <position position="205"/>
    </location>
</feature>
<dbReference type="NCBIfam" id="NF004976">
    <property type="entry name" value="PRK06349.1"/>
    <property type="match status" value="1"/>
</dbReference>
<keyword evidence="14 18" id="KW-0486">Methionine biosynthesis</keyword>
<keyword evidence="11 18" id="KW-0560">Oxidoreductase</keyword>
<evidence type="ECO:0000256" key="5">
    <source>
        <dbReference type="ARBA" id="ARBA00013213"/>
    </source>
</evidence>
<evidence type="ECO:0000256" key="9">
    <source>
        <dbReference type="ARBA" id="ARBA00022723"/>
    </source>
</evidence>
<evidence type="ECO:0000256" key="15">
    <source>
        <dbReference type="ARBA" id="ARBA00048841"/>
    </source>
</evidence>
<dbReference type="SUPFAM" id="SSF51735">
    <property type="entry name" value="NAD(P)-binding Rossmann-fold domains"/>
    <property type="match status" value="1"/>
</dbReference>
<dbReference type="Gene3D" id="3.40.50.720">
    <property type="entry name" value="NAD(P)-binding Rossmann-like Domain"/>
    <property type="match status" value="1"/>
</dbReference>
<feature type="binding site" evidence="17">
    <location>
        <position position="105"/>
    </location>
    <ligand>
        <name>NADPH</name>
        <dbReference type="ChEBI" id="CHEBI:57783"/>
    </ligand>
</feature>
<dbReference type="RefSeq" id="WP_090092456.1">
    <property type="nucleotide sequence ID" value="NZ_FOMG01000020.1"/>
</dbReference>
<evidence type="ECO:0000256" key="7">
    <source>
        <dbReference type="ARBA" id="ARBA00022605"/>
    </source>
</evidence>
<dbReference type="EMBL" id="FOMG01000020">
    <property type="protein sequence ID" value="SFD12345.1"/>
    <property type="molecule type" value="Genomic_DNA"/>
</dbReference>
<dbReference type="EC" id="1.1.1.3" evidence="5 18"/>
<evidence type="ECO:0000256" key="1">
    <source>
        <dbReference type="ARBA" id="ARBA00001920"/>
    </source>
</evidence>
<dbReference type="GO" id="GO:0009086">
    <property type="term" value="P:methionine biosynthetic process"/>
    <property type="evidence" value="ECO:0007669"/>
    <property type="project" value="UniProtKB-KW"/>
</dbReference>
<evidence type="ECO:0000256" key="16">
    <source>
        <dbReference type="PIRSR" id="PIRSR000098-1"/>
    </source>
</evidence>
<keyword evidence="9" id="KW-0479">Metal-binding</keyword>
<protein>
    <recommendedName>
        <fullName evidence="6 18">Homoserine dehydrogenase</fullName>
        <ecNumber evidence="5 18">1.1.1.3</ecNumber>
    </recommendedName>
</protein>
<dbReference type="PROSITE" id="PS01042">
    <property type="entry name" value="HOMOSER_DHGENASE"/>
    <property type="match status" value="1"/>
</dbReference>
<evidence type="ECO:0000256" key="17">
    <source>
        <dbReference type="PIRSR" id="PIRSR000098-2"/>
    </source>
</evidence>
<evidence type="ECO:0000256" key="8">
    <source>
        <dbReference type="ARBA" id="ARBA00022697"/>
    </source>
</evidence>
<dbReference type="Pfam" id="PF00742">
    <property type="entry name" value="Homoserine_dh"/>
    <property type="match status" value="1"/>
</dbReference>
<dbReference type="Gene3D" id="3.30.360.10">
    <property type="entry name" value="Dihydrodipicolinate Reductase, domain 2"/>
    <property type="match status" value="1"/>
</dbReference>
<dbReference type="GO" id="GO:0046872">
    <property type="term" value="F:metal ion binding"/>
    <property type="evidence" value="ECO:0007669"/>
    <property type="project" value="UniProtKB-KW"/>
</dbReference>
<keyword evidence="7 18" id="KW-0028">Amino-acid biosynthesis</keyword>